<dbReference type="PRINTS" id="PR00111">
    <property type="entry name" value="ABHYDROLASE"/>
</dbReference>
<protein>
    <submittedName>
        <fullName evidence="2">Alpha/beta hydrolase</fullName>
    </submittedName>
</protein>
<dbReference type="InterPro" id="IPR050266">
    <property type="entry name" value="AB_hydrolase_sf"/>
</dbReference>
<sequence>MSKTVFFLPGTMCDQRLWSKVWPRLKADYNPIHIPLPEAQNINNMLKTIIEKLPLKNINLVGFSLGGYIASALAINYPERMRRLMVIANSPGALPKSEILIRNKSLNWLKNNDYQGIPLAKIKKYLHAKNQDNQNIIKIITAMDLALGKTVLINQLSNTTLRDGLSEPLGQIDLPILFCAGEEDNLVNRTTLKALTTKNKNLQFFEVKNSGHMLPLEQPDRLVEIIHHWI</sequence>
<feature type="domain" description="AB hydrolase-1" evidence="1">
    <location>
        <begin position="41"/>
        <end position="218"/>
    </location>
</feature>
<evidence type="ECO:0000259" key="1">
    <source>
        <dbReference type="Pfam" id="PF00561"/>
    </source>
</evidence>
<reference evidence="2 3" key="1">
    <citation type="submission" date="2021-04" db="EMBL/GenBank/DDBJ databases">
        <authorList>
            <person name="Pira H."/>
            <person name="Risdian C."/>
            <person name="Wink J."/>
        </authorList>
    </citation>
    <scope>NUCLEOTIDE SEQUENCE [LARGE SCALE GENOMIC DNA]</scope>
    <source>
        <strain evidence="2 3">WH53</strain>
    </source>
</reference>
<dbReference type="InterPro" id="IPR000073">
    <property type="entry name" value="AB_hydrolase_1"/>
</dbReference>
<accession>A0ABS5ZCU7</accession>
<dbReference type="RefSeq" id="WP_215819977.1">
    <property type="nucleotide sequence ID" value="NZ_JAGSOY010000025.1"/>
</dbReference>
<keyword evidence="3" id="KW-1185">Reference proteome</keyword>
<dbReference type="Pfam" id="PF00561">
    <property type="entry name" value="Abhydrolase_1"/>
    <property type="match status" value="1"/>
</dbReference>
<evidence type="ECO:0000313" key="2">
    <source>
        <dbReference type="EMBL" id="MBU2711824.1"/>
    </source>
</evidence>
<keyword evidence="2" id="KW-0378">Hydrolase</keyword>
<proteinExistence type="predicted"/>
<dbReference type="PANTHER" id="PTHR43798">
    <property type="entry name" value="MONOACYLGLYCEROL LIPASE"/>
    <property type="match status" value="1"/>
</dbReference>
<dbReference type="Proteomes" id="UP000690515">
    <property type="component" value="Unassembled WGS sequence"/>
</dbReference>
<name>A0ABS5ZCU7_9GAMM</name>
<dbReference type="InterPro" id="IPR029058">
    <property type="entry name" value="AB_hydrolase_fold"/>
</dbReference>
<dbReference type="SUPFAM" id="SSF53474">
    <property type="entry name" value="alpha/beta-Hydrolases"/>
    <property type="match status" value="1"/>
</dbReference>
<evidence type="ECO:0000313" key="3">
    <source>
        <dbReference type="Proteomes" id="UP000690515"/>
    </source>
</evidence>
<dbReference type="Gene3D" id="3.40.50.1820">
    <property type="entry name" value="alpha/beta hydrolase"/>
    <property type="match status" value="1"/>
</dbReference>
<organism evidence="2 3">
    <name type="scientific">Zooshikella harenae</name>
    <dbReference type="NCBI Taxonomy" id="2827238"/>
    <lineage>
        <taxon>Bacteria</taxon>
        <taxon>Pseudomonadati</taxon>
        <taxon>Pseudomonadota</taxon>
        <taxon>Gammaproteobacteria</taxon>
        <taxon>Oceanospirillales</taxon>
        <taxon>Zooshikellaceae</taxon>
        <taxon>Zooshikella</taxon>
    </lineage>
</organism>
<gene>
    <name evidence="2" type="ORF">KCG35_12210</name>
</gene>
<dbReference type="GO" id="GO:0016787">
    <property type="term" value="F:hydrolase activity"/>
    <property type="evidence" value="ECO:0007669"/>
    <property type="project" value="UniProtKB-KW"/>
</dbReference>
<comment type="caution">
    <text evidence="2">The sequence shown here is derived from an EMBL/GenBank/DDBJ whole genome shotgun (WGS) entry which is preliminary data.</text>
</comment>
<dbReference type="EMBL" id="JAGSOY010000025">
    <property type="protein sequence ID" value="MBU2711824.1"/>
    <property type="molecule type" value="Genomic_DNA"/>
</dbReference>